<dbReference type="PANTHER" id="PTHR30629">
    <property type="entry name" value="PROPHAGE INTEGRASE"/>
    <property type="match status" value="1"/>
</dbReference>
<dbReference type="InterPro" id="IPR010998">
    <property type="entry name" value="Integrase_recombinase_N"/>
</dbReference>
<dbReference type="InterPro" id="IPR002104">
    <property type="entry name" value="Integrase_catalytic"/>
</dbReference>
<organism evidence="6 7">
    <name type="scientific">Enterococcus ratti</name>
    <dbReference type="NCBI Taxonomy" id="150033"/>
    <lineage>
        <taxon>Bacteria</taxon>
        <taxon>Bacillati</taxon>
        <taxon>Bacillota</taxon>
        <taxon>Bacilli</taxon>
        <taxon>Lactobacillales</taxon>
        <taxon>Enterococcaceae</taxon>
        <taxon>Enterococcus</taxon>
    </lineage>
</organism>
<comment type="similarity">
    <text evidence="1">Belongs to the 'phage' integrase family.</text>
</comment>
<dbReference type="GO" id="GO:0003677">
    <property type="term" value="F:DNA binding"/>
    <property type="evidence" value="ECO:0007669"/>
    <property type="project" value="UniProtKB-KW"/>
</dbReference>
<accession>A0A1L8WIZ8</accession>
<gene>
    <name evidence="6" type="ORF">RV14_GL000504</name>
</gene>
<dbReference type="Pfam" id="PF14657">
    <property type="entry name" value="Arm-DNA-bind_4"/>
    <property type="match status" value="1"/>
</dbReference>
<evidence type="ECO:0000256" key="2">
    <source>
        <dbReference type="ARBA" id="ARBA00022908"/>
    </source>
</evidence>
<dbReference type="InterPro" id="IPR011010">
    <property type="entry name" value="DNA_brk_join_enz"/>
</dbReference>
<evidence type="ECO:0000256" key="4">
    <source>
        <dbReference type="ARBA" id="ARBA00023172"/>
    </source>
</evidence>
<dbReference type="RefSeq" id="WP_084650339.1">
    <property type="nucleotide sequence ID" value="NZ_JXLB01000013.1"/>
</dbReference>
<feature type="domain" description="Tyr recombinase" evidence="5">
    <location>
        <begin position="171"/>
        <end position="373"/>
    </location>
</feature>
<dbReference type="CDD" id="cd01189">
    <property type="entry name" value="INT_ICEBs1_C_like"/>
    <property type="match status" value="1"/>
</dbReference>
<dbReference type="Gene3D" id="1.10.443.10">
    <property type="entry name" value="Intergrase catalytic core"/>
    <property type="match status" value="1"/>
</dbReference>
<dbReference type="OrthoDB" id="9803188at2"/>
<keyword evidence="7" id="KW-1185">Reference proteome</keyword>
<dbReference type="GO" id="GO:0015074">
    <property type="term" value="P:DNA integration"/>
    <property type="evidence" value="ECO:0007669"/>
    <property type="project" value="UniProtKB-KW"/>
</dbReference>
<dbReference type="EMBL" id="JXLB01000013">
    <property type="protein sequence ID" value="OJG80762.1"/>
    <property type="molecule type" value="Genomic_DNA"/>
</dbReference>
<dbReference type="PANTHER" id="PTHR30629:SF2">
    <property type="entry name" value="PROPHAGE INTEGRASE INTS-RELATED"/>
    <property type="match status" value="1"/>
</dbReference>
<dbReference type="AlphaFoldDB" id="A0A1L8WIZ8"/>
<dbReference type="Pfam" id="PF00589">
    <property type="entry name" value="Phage_integrase"/>
    <property type="match status" value="1"/>
</dbReference>
<dbReference type="InterPro" id="IPR013762">
    <property type="entry name" value="Integrase-like_cat_sf"/>
</dbReference>
<proteinExistence type="inferred from homology"/>
<keyword evidence="3" id="KW-0238">DNA-binding</keyword>
<dbReference type="SUPFAM" id="SSF56349">
    <property type="entry name" value="DNA breaking-rejoining enzymes"/>
    <property type="match status" value="1"/>
</dbReference>
<dbReference type="InterPro" id="IPR050808">
    <property type="entry name" value="Phage_Integrase"/>
</dbReference>
<sequence length="381" mass="44964">MAMIKQYQKKNGEKAWYFKTYLGIDPLTGKKRYTTKRGFKTQKEAKIALARLEVLATDKKLVKDNNYTFTQVKDMWIEQYKPTVRESTYLRVKFLFDKNISTFFGNKKIQSYNIAYCQEAINKWKEQYSTYKALKCYTSAVFDYAKKMNLIKENPMKEVTFSKGERKQKKTKLKYFEKEELQDFLECCQKDKFPITYPLFRVLAFTGIRKGEALALTWDDVDFFNKTLEINKTITRNSDNKFISTPPKTNTSIRKISLDDETLNILKAWKTQQKRYLLAHGQHAKTKNQIIFSSKNNNYIDITRPNIILSRICKEHNFNDITIHGFRHTHCSLLFEAGLSVKEVQERLGHSDIHTTMNIYTHVTKKQKERSADKFAAYLNF</sequence>
<evidence type="ECO:0000313" key="7">
    <source>
        <dbReference type="Proteomes" id="UP000182152"/>
    </source>
</evidence>
<dbReference type="STRING" id="150033.RV14_GL000504"/>
<protein>
    <recommendedName>
        <fullName evidence="5">Tyr recombinase domain-containing protein</fullName>
    </recommendedName>
</protein>
<dbReference type="Gene3D" id="1.10.150.130">
    <property type="match status" value="1"/>
</dbReference>
<keyword evidence="4" id="KW-0233">DNA recombination</keyword>
<reference evidence="6 7" key="1">
    <citation type="submission" date="2014-12" db="EMBL/GenBank/DDBJ databases">
        <title>Draft genome sequences of 29 type strains of Enterococci.</title>
        <authorList>
            <person name="Zhong Z."/>
            <person name="Sun Z."/>
            <person name="Liu W."/>
            <person name="Zhang W."/>
            <person name="Zhang H."/>
        </authorList>
    </citation>
    <scope>NUCLEOTIDE SEQUENCE [LARGE SCALE GENOMIC DNA]</scope>
    <source>
        <strain evidence="6 7">DSM 15687</strain>
    </source>
</reference>
<comment type="caution">
    <text evidence="6">The sequence shown here is derived from an EMBL/GenBank/DDBJ whole genome shotgun (WGS) entry which is preliminary data.</text>
</comment>
<dbReference type="Pfam" id="PF14659">
    <property type="entry name" value="Phage_int_SAM_3"/>
    <property type="match status" value="1"/>
</dbReference>
<dbReference type="Proteomes" id="UP000182152">
    <property type="component" value="Unassembled WGS sequence"/>
</dbReference>
<dbReference type="PROSITE" id="PS51898">
    <property type="entry name" value="TYR_RECOMBINASE"/>
    <property type="match status" value="1"/>
</dbReference>
<keyword evidence="2" id="KW-0229">DNA integration</keyword>
<evidence type="ECO:0000256" key="1">
    <source>
        <dbReference type="ARBA" id="ARBA00008857"/>
    </source>
</evidence>
<evidence type="ECO:0000313" key="6">
    <source>
        <dbReference type="EMBL" id="OJG80762.1"/>
    </source>
</evidence>
<evidence type="ECO:0000259" key="5">
    <source>
        <dbReference type="PROSITE" id="PS51898"/>
    </source>
</evidence>
<evidence type="ECO:0000256" key="3">
    <source>
        <dbReference type="ARBA" id="ARBA00023125"/>
    </source>
</evidence>
<dbReference type="GO" id="GO:0006310">
    <property type="term" value="P:DNA recombination"/>
    <property type="evidence" value="ECO:0007669"/>
    <property type="project" value="UniProtKB-KW"/>
</dbReference>
<dbReference type="InterPro" id="IPR004107">
    <property type="entry name" value="Integrase_SAM-like_N"/>
</dbReference>
<dbReference type="InterPro" id="IPR028259">
    <property type="entry name" value="AP2-like_int_N"/>
</dbReference>
<name>A0A1L8WIZ8_9ENTE</name>